<dbReference type="CDD" id="cd18789">
    <property type="entry name" value="SF2_C_XPB"/>
    <property type="match status" value="1"/>
</dbReference>
<dbReference type="Gene3D" id="3.40.50.300">
    <property type="entry name" value="P-loop containing nucleotide triphosphate hydrolases"/>
    <property type="match status" value="2"/>
</dbReference>
<dbReference type="GO" id="GO:0003677">
    <property type="term" value="F:DNA binding"/>
    <property type="evidence" value="ECO:0007669"/>
    <property type="project" value="InterPro"/>
</dbReference>
<dbReference type="AlphaFoldDB" id="A0A2L2BP38"/>
<name>A0A2L2BP38_9MICO</name>
<keyword evidence="3" id="KW-0378">Hydrolase</keyword>
<evidence type="ECO:0000256" key="7">
    <source>
        <dbReference type="ARBA" id="ARBA00034617"/>
    </source>
</evidence>
<keyword evidence="13" id="KW-1185">Reference proteome</keyword>
<reference evidence="12 13" key="1">
    <citation type="submission" date="2018-02" db="EMBL/GenBank/DDBJ databases">
        <title>Complete genome of the streamlined marine actinobacterium Pontimonas salivibrio CL-TW6 adapted to coastal planktonic lifestype.</title>
        <authorList>
            <person name="Cho B.C."/>
            <person name="Hardies S.C."/>
            <person name="Jang G.I."/>
            <person name="Hwang C.Y."/>
        </authorList>
    </citation>
    <scope>NUCLEOTIDE SEQUENCE [LARGE SCALE GENOMIC DNA]</scope>
    <source>
        <strain evidence="12 13">CL-TW6</strain>
    </source>
</reference>
<feature type="domain" description="Helicase ATP-binding" evidence="10">
    <location>
        <begin position="190"/>
        <end position="344"/>
    </location>
</feature>
<dbReference type="NCBIfam" id="NF045503">
    <property type="entry name" value="repair_heli_XPB"/>
    <property type="match status" value="1"/>
</dbReference>
<keyword evidence="4 12" id="KW-0347">Helicase</keyword>
<feature type="domain" description="Helicase C-terminal" evidence="11">
    <location>
        <begin position="398"/>
        <end position="552"/>
    </location>
</feature>
<dbReference type="InterPro" id="IPR006935">
    <property type="entry name" value="Helicase/UvrB_N"/>
</dbReference>
<comment type="catalytic activity">
    <reaction evidence="7">
        <text>Couples ATP hydrolysis with the unwinding of duplex DNA by translocating in the 3'-5' direction.</text>
        <dbReference type="EC" id="5.6.2.4"/>
    </reaction>
</comment>
<dbReference type="InterPro" id="IPR032438">
    <property type="entry name" value="ERCC3_RAD25_C"/>
</dbReference>
<dbReference type="EMBL" id="CP026923">
    <property type="protein sequence ID" value="AVG23429.1"/>
    <property type="molecule type" value="Genomic_DNA"/>
</dbReference>
<dbReference type="GO" id="GO:0043138">
    <property type="term" value="F:3'-5' DNA helicase activity"/>
    <property type="evidence" value="ECO:0007669"/>
    <property type="project" value="UniProtKB-EC"/>
</dbReference>
<protein>
    <recommendedName>
        <fullName evidence="8">DNA 3'-5' helicase</fullName>
        <ecNumber evidence="8">5.6.2.4</ecNumber>
    </recommendedName>
</protein>
<keyword evidence="5" id="KW-0067">ATP-binding</keyword>
<evidence type="ECO:0000256" key="9">
    <source>
        <dbReference type="ARBA" id="ARBA00048988"/>
    </source>
</evidence>
<keyword evidence="6" id="KW-0413">Isomerase</keyword>
<dbReference type="SMART" id="SM00490">
    <property type="entry name" value="HELICc"/>
    <property type="match status" value="1"/>
</dbReference>
<dbReference type="PRINTS" id="PR00851">
    <property type="entry name" value="XRODRMPGMNTB"/>
</dbReference>
<evidence type="ECO:0000256" key="4">
    <source>
        <dbReference type="ARBA" id="ARBA00022806"/>
    </source>
</evidence>
<dbReference type="GO" id="GO:0005524">
    <property type="term" value="F:ATP binding"/>
    <property type="evidence" value="ECO:0007669"/>
    <property type="project" value="UniProtKB-KW"/>
</dbReference>
<dbReference type="KEGG" id="psai:C3B54_11434"/>
<sequence length="552" mass="60945">MVETGAAIVQSDKTVLIELAHPGAEEARHDIAVFADLERAPEHVHTYRITRLTLWNAEAAGHTGEEIITTLSSHSRFPVPDAVIADIRDTMGRCGQVVLRRSDDGELILGGEPSILREIEGSKKIVPLLAGHTPEGELLIEPLSRGKLKQELLRIGWPATDLAGYVEGQPHDIELHTHSWGLRDYQRAAVERFVQQGSGVVCLPCGAGKTVVGAGVMATLDQATLILVTNTLAARQWRDELLARTSLTEDDIGEYSGSSKEVKPVTIATYSIVTAKRGGEFRHIGLLGAQRWGLVVYDEVHLLPAPVFQLSAELQATRRLGLTATLIREDGREGDVFSLIGPKRYDAAWKDLERQGFLAPAHCVEVRLELEPDQRIHYATLPDAERYRFASSALDKDDIVQTIVESHPDERILVMGMYLDQLERLATRLGVPLVTGETPMAEREKLIGGFRRGDISTLVVSKVANFSLDLPEASIAIQVSGTFGSRQEEAQRLGRIVRPKADGRRAVFYSVVTRDTLDQDYAMNRQRFLTEQGYAYDIVRSEDLPGALATHH</sequence>
<comment type="similarity">
    <text evidence="1">Belongs to the helicase family. RAD25/XPB subfamily.</text>
</comment>
<evidence type="ECO:0000256" key="6">
    <source>
        <dbReference type="ARBA" id="ARBA00023235"/>
    </source>
</evidence>
<evidence type="ECO:0000256" key="5">
    <source>
        <dbReference type="ARBA" id="ARBA00022840"/>
    </source>
</evidence>
<dbReference type="InterPro" id="IPR032830">
    <property type="entry name" value="XPB/Ssl2_N"/>
</dbReference>
<evidence type="ECO:0000313" key="12">
    <source>
        <dbReference type="EMBL" id="AVG23429.1"/>
    </source>
</evidence>
<dbReference type="RefSeq" id="WP_245867974.1">
    <property type="nucleotide sequence ID" value="NZ_CP026923.1"/>
</dbReference>
<dbReference type="SMART" id="SM00487">
    <property type="entry name" value="DEXDc"/>
    <property type="match status" value="1"/>
</dbReference>
<evidence type="ECO:0000256" key="2">
    <source>
        <dbReference type="ARBA" id="ARBA00022741"/>
    </source>
</evidence>
<dbReference type="GO" id="GO:0016787">
    <property type="term" value="F:hydrolase activity"/>
    <property type="evidence" value="ECO:0007669"/>
    <property type="project" value="UniProtKB-KW"/>
</dbReference>
<dbReference type="EC" id="5.6.2.4" evidence="8"/>
<dbReference type="PANTHER" id="PTHR11274">
    <property type="entry name" value="RAD25/XP-B DNA REPAIR HELICASE"/>
    <property type="match status" value="1"/>
</dbReference>
<accession>A0A2L2BP38</accession>
<dbReference type="InterPro" id="IPR027417">
    <property type="entry name" value="P-loop_NTPase"/>
</dbReference>
<evidence type="ECO:0000256" key="1">
    <source>
        <dbReference type="ARBA" id="ARBA00006637"/>
    </source>
</evidence>
<dbReference type="PROSITE" id="PS51192">
    <property type="entry name" value="HELICASE_ATP_BIND_1"/>
    <property type="match status" value="1"/>
</dbReference>
<dbReference type="InterPro" id="IPR014001">
    <property type="entry name" value="Helicase_ATP-bd"/>
</dbReference>
<dbReference type="PROSITE" id="PS51194">
    <property type="entry name" value="HELICASE_CTER"/>
    <property type="match status" value="1"/>
</dbReference>
<dbReference type="Pfam" id="PF04851">
    <property type="entry name" value="ResIII"/>
    <property type="match status" value="1"/>
</dbReference>
<comment type="catalytic activity">
    <reaction evidence="9">
        <text>ATP + H2O = ADP + phosphate + H(+)</text>
        <dbReference type="Rhea" id="RHEA:13065"/>
        <dbReference type="ChEBI" id="CHEBI:15377"/>
        <dbReference type="ChEBI" id="CHEBI:15378"/>
        <dbReference type="ChEBI" id="CHEBI:30616"/>
        <dbReference type="ChEBI" id="CHEBI:43474"/>
        <dbReference type="ChEBI" id="CHEBI:456216"/>
        <dbReference type="EC" id="5.6.2.4"/>
    </reaction>
</comment>
<evidence type="ECO:0000256" key="8">
    <source>
        <dbReference type="ARBA" id="ARBA00034808"/>
    </source>
</evidence>
<proteinExistence type="inferred from homology"/>
<gene>
    <name evidence="12" type="ORF">C3B54_11434</name>
</gene>
<dbReference type="InterPro" id="IPR050615">
    <property type="entry name" value="ATP-dep_DNA_Helicase"/>
</dbReference>
<keyword evidence="2" id="KW-0547">Nucleotide-binding</keyword>
<dbReference type="Proteomes" id="UP000243077">
    <property type="component" value="Chromosome"/>
</dbReference>
<evidence type="ECO:0000259" key="10">
    <source>
        <dbReference type="PROSITE" id="PS51192"/>
    </source>
</evidence>
<dbReference type="SUPFAM" id="SSF52540">
    <property type="entry name" value="P-loop containing nucleoside triphosphate hydrolases"/>
    <property type="match status" value="2"/>
</dbReference>
<evidence type="ECO:0000256" key="3">
    <source>
        <dbReference type="ARBA" id="ARBA00022801"/>
    </source>
</evidence>
<dbReference type="Pfam" id="PF13625">
    <property type="entry name" value="Helicase_C_3"/>
    <property type="match status" value="1"/>
</dbReference>
<dbReference type="InterPro" id="IPR001650">
    <property type="entry name" value="Helicase_C-like"/>
</dbReference>
<evidence type="ECO:0000259" key="11">
    <source>
        <dbReference type="PROSITE" id="PS51194"/>
    </source>
</evidence>
<dbReference type="Pfam" id="PF16203">
    <property type="entry name" value="ERCC3_RAD25_C"/>
    <property type="match status" value="1"/>
</dbReference>
<evidence type="ECO:0000313" key="13">
    <source>
        <dbReference type="Proteomes" id="UP000243077"/>
    </source>
</evidence>
<organism evidence="12 13">
    <name type="scientific">Pontimonas salivibrio</name>
    <dbReference type="NCBI Taxonomy" id="1159327"/>
    <lineage>
        <taxon>Bacteria</taxon>
        <taxon>Bacillati</taxon>
        <taxon>Actinomycetota</taxon>
        <taxon>Actinomycetes</taxon>
        <taxon>Micrococcales</taxon>
        <taxon>Microbacteriaceae</taxon>
        <taxon>Pontimonas</taxon>
    </lineage>
</organism>
<dbReference type="PANTHER" id="PTHR11274:SF0">
    <property type="entry name" value="GENERAL TRANSCRIPTION AND DNA REPAIR FACTOR IIH HELICASE SUBUNIT XPB"/>
    <property type="match status" value="1"/>
</dbReference>